<dbReference type="PANTHER" id="PTHR36066:SF2">
    <property type="entry name" value="TRANSCRIPTION FACTOR BHLH145"/>
    <property type="match status" value="1"/>
</dbReference>
<evidence type="ECO:0000313" key="2">
    <source>
        <dbReference type="EMBL" id="THU69656.1"/>
    </source>
</evidence>
<dbReference type="InterPro" id="IPR037546">
    <property type="entry name" value="SAC51-like"/>
</dbReference>
<dbReference type="Proteomes" id="UP000317650">
    <property type="component" value="Chromosome 8"/>
</dbReference>
<evidence type="ECO:0000313" key="3">
    <source>
        <dbReference type="Proteomes" id="UP000317650"/>
    </source>
</evidence>
<gene>
    <name evidence="2" type="ORF">C4D60_Mb08t16690</name>
</gene>
<keyword evidence="3" id="KW-1185">Reference proteome</keyword>
<accession>A0A4S8K496</accession>
<protein>
    <recommendedName>
        <fullName evidence="4">BHLH domain-containing protein</fullName>
    </recommendedName>
</protein>
<dbReference type="AlphaFoldDB" id="A0A4S8K496"/>
<evidence type="ECO:0000256" key="1">
    <source>
        <dbReference type="SAM" id="MobiDB-lite"/>
    </source>
</evidence>
<feature type="region of interest" description="Disordered" evidence="1">
    <location>
        <begin position="209"/>
        <end position="228"/>
    </location>
</feature>
<reference evidence="2 3" key="1">
    <citation type="journal article" date="2019" name="Nat. Plants">
        <title>Genome sequencing of Musa balbisiana reveals subgenome evolution and function divergence in polyploid bananas.</title>
        <authorList>
            <person name="Yao X."/>
        </authorList>
    </citation>
    <scope>NUCLEOTIDE SEQUENCE [LARGE SCALE GENOMIC DNA]</scope>
    <source>
        <strain evidence="3">cv. DH-PKW</strain>
        <tissue evidence="2">Leaves</tissue>
    </source>
</reference>
<feature type="region of interest" description="Disordered" evidence="1">
    <location>
        <begin position="266"/>
        <end position="295"/>
    </location>
</feature>
<name>A0A4S8K496_MUSBA</name>
<sequence>MVCQAATRTTFRALKHENGIAGSTTIIVRVLACFQPLQDCQAEYFRHLLKPDITQFDSQHPSWRFSHMNSASNIQRFDIRPQNNNSMLLPACVNPYGCVFSVNAAKQFPGICTNKSLQKISSLIPPLTPSQRPPEFDVLEKRYLAFDQLRDGRSYIFSSSSIPYPFFNSVDLGFGLQGSTDTNVSNGHGAEEMHEDTEEINALLYSDSDEDHDDEEASTGHSPVGVTGRSLSEVASSMLPAKRRRVDADEFDASLVDTASSQVLHCPDVPTDHRNKGDGIHSESSCVKGGDHNQNEDDVRIKRARIQETVSILRRIIPGGNGKDTATVTSLFGLYGAMLKYFGRKGICLHDEWMRLWSIDWFLSSQVGVTVVRKLSVQLCVDCYAARNSMIAK</sequence>
<organism evidence="2 3">
    <name type="scientific">Musa balbisiana</name>
    <name type="common">Banana</name>
    <dbReference type="NCBI Taxonomy" id="52838"/>
    <lineage>
        <taxon>Eukaryota</taxon>
        <taxon>Viridiplantae</taxon>
        <taxon>Streptophyta</taxon>
        <taxon>Embryophyta</taxon>
        <taxon>Tracheophyta</taxon>
        <taxon>Spermatophyta</taxon>
        <taxon>Magnoliopsida</taxon>
        <taxon>Liliopsida</taxon>
        <taxon>Zingiberales</taxon>
        <taxon>Musaceae</taxon>
        <taxon>Musa</taxon>
    </lineage>
</organism>
<proteinExistence type="predicted"/>
<dbReference type="EMBL" id="PYDT01000002">
    <property type="protein sequence ID" value="THU69656.1"/>
    <property type="molecule type" value="Genomic_DNA"/>
</dbReference>
<dbReference type="PANTHER" id="PTHR36066">
    <property type="entry name" value="TRANSCRIPTION FACTOR BHLH145"/>
    <property type="match status" value="1"/>
</dbReference>
<feature type="compositionally biased region" description="Basic and acidic residues" evidence="1">
    <location>
        <begin position="270"/>
        <end position="281"/>
    </location>
</feature>
<evidence type="ECO:0008006" key="4">
    <source>
        <dbReference type="Google" id="ProtNLM"/>
    </source>
</evidence>
<dbReference type="STRING" id="52838.A0A4S8K496"/>
<comment type="caution">
    <text evidence="2">The sequence shown here is derived from an EMBL/GenBank/DDBJ whole genome shotgun (WGS) entry which is preliminary data.</text>
</comment>